<dbReference type="Gene3D" id="6.10.140.1460">
    <property type="match status" value="1"/>
</dbReference>
<dbReference type="SUPFAM" id="SSF48452">
    <property type="entry name" value="TPR-like"/>
    <property type="match status" value="1"/>
</dbReference>
<protein>
    <recommendedName>
        <fullName evidence="5">procollagen-proline 4-dioxygenase</fullName>
        <ecNumber evidence="5">1.14.11.2</ecNumber>
    </recommendedName>
</protein>
<dbReference type="Proteomes" id="UP000504634">
    <property type="component" value="Unplaced"/>
</dbReference>
<evidence type="ECO:0000256" key="7">
    <source>
        <dbReference type="ARBA" id="ARBA00022824"/>
    </source>
</evidence>
<dbReference type="InterPro" id="IPR013547">
    <property type="entry name" value="P4H_N"/>
</dbReference>
<evidence type="ECO:0000256" key="2">
    <source>
        <dbReference type="ARBA" id="ARBA00002035"/>
    </source>
</evidence>
<evidence type="ECO:0000313" key="17">
    <source>
        <dbReference type="RefSeq" id="XP_030371061.1"/>
    </source>
</evidence>
<feature type="chain" id="PRO_5026663545" description="procollagen-proline 4-dioxygenase" evidence="14">
    <location>
        <begin position="19"/>
        <end position="528"/>
    </location>
</feature>
<evidence type="ECO:0000256" key="6">
    <source>
        <dbReference type="ARBA" id="ARBA00022723"/>
    </source>
</evidence>
<keyword evidence="7" id="KW-0256">Endoplasmic reticulum</keyword>
<evidence type="ECO:0000256" key="14">
    <source>
        <dbReference type="SAM" id="SignalP"/>
    </source>
</evidence>
<dbReference type="Pfam" id="PF08336">
    <property type="entry name" value="P4Ha_N"/>
    <property type="match status" value="1"/>
</dbReference>
<evidence type="ECO:0000256" key="9">
    <source>
        <dbReference type="ARBA" id="ARBA00022964"/>
    </source>
</evidence>
<reference evidence="17" key="1">
    <citation type="submission" date="2025-08" db="UniProtKB">
        <authorList>
            <consortium name="RefSeq"/>
        </authorList>
    </citation>
    <scope>IDENTIFICATION</scope>
    <source>
        <strain evidence="17">11010-0011.00</strain>
        <tissue evidence="17">Whole body</tissue>
    </source>
</reference>
<accession>A0A6J2T2C0</accession>
<dbReference type="AlphaFoldDB" id="A0A6J2T2C0"/>
<evidence type="ECO:0000256" key="10">
    <source>
        <dbReference type="ARBA" id="ARBA00023002"/>
    </source>
</evidence>
<evidence type="ECO:0000256" key="1">
    <source>
        <dbReference type="ARBA" id="ARBA00001961"/>
    </source>
</evidence>
<comment type="subcellular location">
    <subcellularLocation>
        <location evidence="3">Endoplasmic reticulum lumen</location>
    </subcellularLocation>
</comment>
<keyword evidence="14" id="KW-0732">Signal</keyword>
<name>A0A6J2T2C0_DROLE</name>
<evidence type="ECO:0000313" key="16">
    <source>
        <dbReference type="Proteomes" id="UP000504634"/>
    </source>
</evidence>
<evidence type="ECO:0000256" key="11">
    <source>
        <dbReference type="ARBA" id="ARBA00023004"/>
    </source>
</evidence>
<keyword evidence="12" id="KW-0325">Glycoprotein</keyword>
<dbReference type="SMART" id="SM00702">
    <property type="entry name" value="P4Hc"/>
    <property type="match status" value="1"/>
</dbReference>
<dbReference type="GO" id="GO:0005788">
    <property type="term" value="C:endoplasmic reticulum lumen"/>
    <property type="evidence" value="ECO:0007669"/>
    <property type="project" value="UniProtKB-SubCell"/>
</dbReference>
<dbReference type="InterPro" id="IPR044862">
    <property type="entry name" value="Pro_4_hyd_alph_FE2OG_OXY"/>
</dbReference>
<evidence type="ECO:0000256" key="13">
    <source>
        <dbReference type="SAM" id="Coils"/>
    </source>
</evidence>
<feature type="coiled-coil region" evidence="13">
    <location>
        <begin position="55"/>
        <end position="82"/>
    </location>
</feature>
<feature type="signal peptide" evidence="14">
    <location>
        <begin position="1"/>
        <end position="18"/>
    </location>
</feature>
<proteinExistence type="inferred from homology"/>
<evidence type="ECO:0000259" key="15">
    <source>
        <dbReference type="PROSITE" id="PS51471"/>
    </source>
</evidence>
<comment type="function">
    <text evidence="2">Catalyzes the post-translational formation of 4-hydroxyproline in -Xaa-Pro-Gly- sequences in collagens and other proteins.</text>
</comment>
<dbReference type="PROSITE" id="PS51471">
    <property type="entry name" value="FE2OG_OXY"/>
    <property type="match status" value="1"/>
</dbReference>
<keyword evidence="13" id="KW-0175">Coiled coil</keyword>
<keyword evidence="16" id="KW-1185">Reference proteome</keyword>
<keyword evidence="10" id="KW-0560">Oxidoreductase</keyword>
<evidence type="ECO:0000256" key="12">
    <source>
        <dbReference type="ARBA" id="ARBA00023180"/>
    </source>
</evidence>
<organism evidence="16 17">
    <name type="scientific">Drosophila lebanonensis</name>
    <name type="common">Fruit fly</name>
    <name type="synonym">Scaptodrosophila lebanonensis</name>
    <dbReference type="NCBI Taxonomy" id="7225"/>
    <lineage>
        <taxon>Eukaryota</taxon>
        <taxon>Metazoa</taxon>
        <taxon>Ecdysozoa</taxon>
        <taxon>Arthropoda</taxon>
        <taxon>Hexapoda</taxon>
        <taxon>Insecta</taxon>
        <taxon>Pterygota</taxon>
        <taxon>Neoptera</taxon>
        <taxon>Endopterygota</taxon>
        <taxon>Diptera</taxon>
        <taxon>Brachycera</taxon>
        <taxon>Muscomorpha</taxon>
        <taxon>Ephydroidea</taxon>
        <taxon>Drosophilidae</taxon>
        <taxon>Scaptodrosophila</taxon>
    </lineage>
</organism>
<sequence length="528" mass="60732">MKLFYWLYSCFFASLIFGIDHMRNVLSEPEQSGEQYYSMSTPGLVSLLELEFKFISNMNDYANALEQKLQVLRSALNAMDVERAKAQLDKMQYVSNPINSFSLIRRLHRDWKKWQVYMEQPLGKEQMAFFEQHRHNLPTDKDMSAVADAIHRIQTTYFLEASDMASGLLNGKQYNTSWNALDIYTVGKNLYNTGKYKDAIKWLIEAIEWLKRHQLPAPLGLQMTTVQLDYAQSLIQLEQYSDALELLQSLHIDESSDPEMLGLKNKTDEIIRNLYQLVSTSPNTINNNSTTSSPSSYLLGCRGKFPAHPKLYCKYNKTTTPFLRLAPLKMEVLSLDPYMTLYHDVISLREATEIKELATPILRPTTVDRNGSNVVSKVRTAKGVWFADDYKEVIQRINERIADMTGFNLTNSEKIQVISYGVGGHYGVHGDYFEGQADSNLLHDNRIATVLFYLNDVEQGGATVFPRIKRHVLPRLGDALLWYNLLPSGEPDLRTRHAACPVIVGSKWIFTKWIRVKEQFRIRPCHRD</sequence>
<evidence type="ECO:0000256" key="8">
    <source>
        <dbReference type="ARBA" id="ARBA00022896"/>
    </source>
</evidence>
<keyword evidence="11" id="KW-0408">Iron</keyword>
<comment type="cofactor">
    <cofactor evidence="1">
        <name>L-ascorbate</name>
        <dbReference type="ChEBI" id="CHEBI:38290"/>
    </cofactor>
</comment>
<keyword evidence="9" id="KW-0223">Dioxygenase</keyword>
<gene>
    <name evidence="17" type="primary">LOC115621535</name>
</gene>
<dbReference type="GO" id="GO:0031418">
    <property type="term" value="F:L-ascorbic acid binding"/>
    <property type="evidence" value="ECO:0007669"/>
    <property type="project" value="UniProtKB-KW"/>
</dbReference>
<dbReference type="OrthoDB" id="420380at2759"/>
<dbReference type="EC" id="1.14.11.2" evidence="5"/>
<dbReference type="PANTHER" id="PTHR10869:SF244">
    <property type="entry name" value="PROLYL 4-HYDROXYLASE SUBUNIT ALPHA-2"/>
    <property type="match status" value="1"/>
</dbReference>
<dbReference type="InterPro" id="IPR045054">
    <property type="entry name" value="P4HA-like"/>
</dbReference>
<keyword evidence="6" id="KW-0479">Metal-binding</keyword>
<evidence type="ECO:0000256" key="4">
    <source>
        <dbReference type="ARBA" id="ARBA00006511"/>
    </source>
</evidence>
<keyword evidence="8" id="KW-0847">Vitamin C</keyword>
<dbReference type="InterPro" id="IPR006620">
    <property type="entry name" value="Pro_4_hyd_alph"/>
</dbReference>
<comment type="similarity">
    <text evidence="4">Belongs to the P4HA family.</text>
</comment>
<dbReference type="InterPro" id="IPR005123">
    <property type="entry name" value="Oxoglu/Fe-dep_dioxygenase_dom"/>
</dbReference>
<dbReference type="Gene3D" id="1.25.40.10">
    <property type="entry name" value="Tetratricopeptide repeat domain"/>
    <property type="match status" value="1"/>
</dbReference>
<evidence type="ECO:0000256" key="3">
    <source>
        <dbReference type="ARBA" id="ARBA00004319"/>
    </source>
</evidence>
<dbReference type="FunFam" id="2.60.120.620:FF:000011">
    <property type="entry name" value="Prolyl alpha subunit"/>
    <property type="match status" value="1"/>
</dbReference>
<evidence type="ECO:0000256" key="5">
    <source>
        <dbReference type="ARBA" id="ARBA00012269"/>
    </source>
</evidence>
<dbReference type="GO" id="GO:0004656">
    <property type="term" value="F:procollagen-proline 4-dioxygenase activity"/>
    <property type="evidence" value="ECO:0007669"/>
    <property type="project" value="UniProtKB-EC"/>
</dbReference>
<dbReference type="GO" id="GO:0005506">
    <property type="term" value="F:iron ion binding"/>
    <property type="evidence" value="ECO:0007669"/>
    <property type="project" value="InterPro"/>
</dbReference>
<feature type="domain" description="Fe2OG dioxygenase" evidence="15">
    <location>
        <begin position="411"/>
        <end position="516"/>
    </location>
</feature>
<dbReference type="PANTHER" id="PTHR10869">
    <property type="entry name" value="PROLYL 4-HYDROXYLASE ALPHA SUBUNIT"/>
    <property type="match status" value="1"/>
</dbReference>
<dbReference type="RefSeq" id="XP_030371061.1">
    <property type="nucleotide sequence ID" value="XM_030515201.1"/>
</dbReference>
<dbReference type="InterPro" id="IPR011990">
    <property type="entry name" value="TPR-like_helical_dom_sf"/>
</dbReference>
<dbReference type="Gene3D" id="2.60.120.620">
    <property type="entry name" value="q2cbj1_9rhob like domain"/>
    <property type="match status" value="1"/>
</dbReference>
<dbReference type="Pfam" id="PF13640">
    <property type="entry name" value="2OG-FeII_Oxy_3"/>
    <property type="match status" value="1"/>
</dbReference>
<dbReference type="GeneID" id="115621535"/>